<dbReference type="Proteomes" id="UP001558632">
    <property type="component" value="Unassembled WGS sequence"/>
</dbReference>
<comment type="caution">
    <text evidence="2">The sequence shown here is derived from an EMBL/GenBank/DDBJ whole genome shotgun (WGS) entry which is preliminary data.</text>
</comment>
<organism evidence="2 3">
    <name type="scientific">Trichinella spiralis</name>
    <name type="common">Trichina worm</name>
    <dbReference type="NCBI Taxonomy" id="6334"/>
    <lineage>
        <taxon>Eukaryota</taxon>
        <taxon>Metazoa</taxon>
        <taxon>Ecdysozoa</taxon>
        <taxon>Nematoda</taxon>
        <taxon>Enoplea</taxon>
        <taxon>Dorylaimia</taxon>
        <taxon>Trichinellida</taxon>
        <taxon>Trichinellidae</taxon>
        <taxon>Trichinella</taxon>
    </lineage>
</organism>
<dbReference type="GO" id="GO:0004386">
    <property type="term" value="F:helicase activity"/>
    <property type="evidence" value="ECO:0007669"/>
    <property type="project" value="UniProtKB-KW"/>
</dbReference>
<dbReference type="EMBL" id="JBEUSY010000410">
    <property type="protein sequence ID" value="KAL1234528.1"/>
    <property type="molecule type" value="Genomic_DNA"/>
</dbReference>
<keyword evidence="3" id="KW-1185">Reference proteome</keyword>
<keyword evidence="2" id="KW-0547">Nucleotide-binding</keyword>
<keyword evidence="2" id="KW-0067">ATP-binding</keyword>
<evidence type="ECO:0000313" key="3">
    <source>
        <dbReference type="Proteomes" id="UP001558632"/>
    </source>
</evidence>
<protein>
    <submittedName>
        <fullName evidence="2">ATP-dependent RNA helicase RhlB</fullName>
    </submittedName>
</protein>
<feature type="compositionally biased region" description="Basic residues" evidence="1">
    <location>
        <begin position="104"/>
        <end position="115"/>
    </location>
</feature>
<evidence type="ECO:0000313" key="2">
    <source>
        <dbReference type="EMBL" id="KAL1234528.1"/>
    </source>
</evidence>
<evidence type="ECO:0000256" key="1">
    <source>
        <dbReference type="SAM" id="MobiDB-lite"/>
    </source>
</evidence>
<reference evidence="2 3" key="1">
    <citation type="submission" date="2024-07" db="EMBL/GenBank/DDBJ databases">
        <title>Enhanced genomic and transcriptomic resources for Trichinella pseudospiralis and T. spiralis underpin the discovery of pronounced molecular differences between stages and species.</title>
        <authorList>
            <person name="Pasi K.K."/>
            <person name="La Rosa G."/>
            <person name="Gomez-Morales M.A."/>
            <person name="Tosini F."/>
            <person name="Sumanam S."/>
            <person name="Young N.D."/>
            <person name="Chang B.C."/>
            <person name="Robin G.B."/>
        </authorList>
    </citation>
    <scope>NUCLEOTIDE SEQUENCE [LARGE SCALE GENOMIC DNA]</scope>
    <source>
        <strain evidence="2">ISS534</strain>
    </source>
</reference>
<gene>
    <name evidence="2" type="ORF">TSPI_04932</name>
</gene>
<accession>A0ABR3KBX7</accession>
<proteinExistence type="predicted"/>
<name>A0ABR3KBX7_TRISP</name>
<sequence length="115" mass="12519">MGRIVAGGLHSLRHGVTEFLHSEGPSGNSAASGPDEAVALDSLTSTKFMQRLMSGRALQLIAEAIYRKRSPDTCQDKWEWLAGRSHSEGLASLVSPKGEQPRSSRLRLNHAALRR</sequence>
<keyword evidence="2" id="KW-0347">Helicase</keyword>
<keyword evidence="2" id="KW-0378">Hydrolase</keyword>
<feature type="region of interest" description="Disordered" evidence="1">
    <location>
        <begin position="90"/>
        <end position="115"/>
    </location>
</feature>